<dbReference type="Proteomes" id="UP001060170">
    <property type="component" value="Chromosome 2"/>
</dbReference>
<feature type="non-terminal residue" evidence="1">
    <location>
        <position position="1"/>
    </location>
</feature>
<proteinExistence type="predicted"/>
<reference evidence="2" key="2">
    <citation type="journal article" date="2018" name="Mol. Plant Microbe Interact.">
        <title>Genome sequence resources for the wheat stripe rust pathogen (Puccinia striiformis f. sp. tritici) and the barley stripe rust pathogen (Puccinia striiformis f. sp. hordei).</title>
        <authorList>
            <person name="Xia C."/>
            <person name="Wang M."/>
            <person name="Yin C."/>
            <person name="Cornejo O.E."/>
            <person name="Hulbert S.H."/>
            <person name="Chen X."/>
        </authorList>
    </citation>
    <scope>NUCLEOTIDE SEQUENCE [LARGE SCALE GENOMIC DNA]</scope>
    <source>
        <strain evidence="2">93-210</strain>
    </source>
</reference>
<reference evidence="2" key="1">
    <citation type="journal article" date="2018" name="BMC Genomics">
        <title>Genomic insights into host adaptation between the wheat stripe rust pathogen (Puccinia striiformis f. sp. tritici) and the barley stripe rust pathogen (Puccinia striiformis f. sp. hordei).</title>
        <authorList>
            <person name="Xia C."/>
            <person name="Wang M."/>
            <person name="Yin C."/>
            <person name="Cornejo O.E."/>
            <person name="Hulbert S.H."/>
            <person name="Chen X."/>
        </authorList>
    </citation>
    <scope>NUCLEOTIDE SEQUENCE [LARGE SCALE GENOMIC DNA]</scope>
    <source>
        <strain evidence="2">93-210</strain>
    </source>
</reference>
<name>A0ACC0EVU0_9BASI</name>
<organism evidence="1 2">
    <name type="scientific">Puccinia striiformis f. sp. tritici</name>
    <dbReference type="NCBI Taxonomy" id="168172"/>
    <lineage>
        <taxon>Eukaryota</taxon>
        <taxon>Fungi</taxon>
        <taxon>Dikarya</taxon>
        <taxon>Basidiomycota</taxon>
        <taxon>Pucciniomycotina</taxon>
        <taxon>Pucciniomycetes</taxon>
        <taxon>Pucciniales</taxon>
        <taxon>Pucciniaceae</taxon>
        <taxon>Puccinia</taxon>
    </lineage>
</organism>
<comment type="caution">
    <text evidence="1">The sequence shown here is derived from an EMBL/GenBank/DDBJ whole genome shotgun (WGS) entry which is preliminary data.</text>
</comment>
<accession>A0ACC0EVU0</accession>
<sequence length="132" mass="14774">DITVSRGARTCSQQLHHITLHIMSTLKFPAEEKAKVDKFVTESPNSMYLFDAPHRGAKIAELCRSSGSALGTGATDRKNNCISVAIESRHLFEYMQKLGFFCQLPFDPARTEIECRRIELVAGMPLESNRTT</sequence>
<reference evidence="1 2" key="3">
    <citation type="journal article" date="2022" name="Microbiol. Spectr.">
        <title>Folding features and dynamics of 3D genome architecture in plant fungal pathogens.</title>
        <authorList>
            <person name="Xia C."/>
        </authorList>
    </citation>
    <scope>NUCLEOTIDE SEQUENCE [LARGE SCALE GENOMIC DNA]</scope>
    <source>
        <strain evidence="1 2">93-210</strain>
    </source>
</reference>
<gene>
    <name evidence="1" type="ORF">MJO28_002051</name>
</gene>
<evidence type="ECO:0000313" key="1">
    <source>
        <dbReference type="EMBL" id="KAI7961562.1"/>
    </source>
</evidence>
<dbReference type="EMBL" id="CM045866">
    <property type="protein sequence ID" value="KAI7961562.1"/>
    <property type="molecule type" value="Genomic_DNA"/>
</dbReference>
<evidence type="ECO:0000313" key="2">
    <source>
        <dbReference type="Proteomes" id="UP001060170"/>
    </source>
</evidence>
<keyword evidence="2" id="KW-1185">Reference proteome</keyword>
<protein>
    <submittedName>
        <fullName evidence="1">Uncharacterized protein</fullName>
    </submittedName>
</protein>